<dbReference type="Proteomes" id="UP000053097">
    <property type="component" value="Unassembled WGS sequence"/>
</dbReference>
<dbReference type="Pfam" id="PF25037">
    <property type="entry name" value="VPS13_C"/>
    <property type="match status" value="2"/>
</dbReference>
<keyword evidence="2" id="KW-0813">Transport</keyword>
<evidence type="ECO:0000313" key="9">
    <source>
        <dbReference type="EMBL" id="EZA54619.1"/>
    </source>
</evidence>
<keyword evidence="4" id="KW-0175">Coiled coil</keyword>
<dbReference type="InterPro" id="IPR009543">
    <property type="entry name" value="VPS13_VAB"/>
</dbReference>
<evidence type="ECO:0000259" key="7">
    <source>
        <dbReference type="Pfam" id="PF25036"/>
    </source>
</evidence>
<dbReference type="PANTHER" id="PTHR16166">
    <property type="entry name" value="VACUOLAR PROTEIN SORTING-ASSOCIATED PROTEIN VPS13"/>
    <property type="match status" value="1"/>
</dbReference>
<accession>A0A026WHS8</accession>
<keyword evidence="3" id="KW-0445">Lipid transport</keyword>
<evidence type="ECO:0000256" key="1">
    <source>
        <dbReference type="ARBA" id="ARBA00006545"/>
    </source>
</evidence>
<feature type="domain" description="Intermembrane lipid transfer protein VPS13-like C-terminal" evidence="8">
    <location>
        <begin position="3217"/>
        <end position="3321"/>
    </location>
</feature>
<dbReference type="PANTHER" id="PTHR16166:SF93">
    <property type="entry name" value="INTERMEMBRANE LIPID TRANSFER PROTEIN VPS13"/>
    <property type="match status" value="1"/>
</dbReference>
<organism evidence="9 10">
    <name type="scientific">Ooceraea biroi</name>
    <name type="common">Clonal raider ant</name>
    <name type="synonym">Cerapachys biroi</name>
    <dbReference type="NCBI Taxonomy" id="2015173"/>
    <lineage>
        <taxon>Eukaryota</taxon>
        <taxon>Metazoa</taxon>
        <taxon>Ecdysozoa</taxon>
        <taxon>Arthropoda</taxon>
        <taxon>Hexapoda</taxon>
        <taxon>Insecta</taxon>
        <taxon>Pterygota</taxon>
        <taxon>Neoptera</taxon>
        <taxon>Endopterygota</taxon>
        <taxon>Hymenoptera</taxon>
        <taxon>Apocrita</taxon>
        <taxon>Aculeata</taxon>
        <taxon>Formicoidea</taxon>
        <taxon>Formicidae</taxon>
        <taxon>Dorylinae</taxon>
        <taxon>Ooceraea</taxon>
    </lineage>
</organism>
<dbReference type="Pfam" id="PF25036">
    <property type="entry name" value="VPS13_VAB"/>
    <property type="match status" value="1"/>
</dbReference>
<evidence type="ECO:0000256" key="4">
    <source>
        <dbReference type="SAM" id="Coils"/>
    </source>
</evidence>
<evidence type="ECO:0000256" key="3">
    <source>
        <dbReference type="ARBA" id="ARBA00023055"/>
    </source>
</evidence>
<protein>
    <submittedName>
        <fullName evidence="9">Vacuolar protein sorting-associated protein 13A</fullName>
    </submittedName>
</protein>
<dbReference type="InterPro" id="IPR026854">
    <property type="entry name" value="VPS13_N"/>
</dbReference>
<dbReference type="GO" id="GO:0045053">
    <property type="term" value="P:protein retention in Golgi apparatus"/>
    <property type="evidence" value="ECO:0007669"/>
    <property type="project" value="TreeGrafter"/>
</dbReference>
<reference evidence="9 10" key="1">
    <citation type="journal article" date="2014" name="Curr. Biol.">
        <title>The genome of the clonal raider ant Cerapachys biroi.</title>
        <authorList>
            <person name="Oxley P.R."/>
            <person name="Ji L."/>
            <person name="Fetter-Pruneda I."/>
            <person name="McKenzie S.K."/>
            <person name="Li C."/>
            <person name="Hu H."/>
            <person name="Zhang G."/>
            <person name="Kronauer D.J."/>
        </authorList>
    </citation>
    <scope>NUCLEOTIDE SEQUENCE [LARGE SCALE GENOMIC DNA]</scope>
</reference>
<feature type="region of interest" description="Disordered" evidence="5">
    <location>
        <begin position="1574"/>
        <end position="1604"/>
    </location>
</feature>
<feature type="domain" description="Vacuolar protein sorting-associated protein 13 VPS13 adaptor binding" evidence="7">
    <location>
        <begin position="2020"/>
        <end position="2625"/>
    </location>
</feature>
<dbReference type="OrthoDB" id="428159at2759"/>
<dbReference type="STRING" id="2015173.A0A026WHS8"/>
<dbReference type="Pfam" id="PF12624">
    <property type="entry name" value="VPS13_N"/>
    <property type="match status" value="1"/>
</dbReference>
<dbReference type="InterPro" id="IPR056748">
    <property type="entry name" value="VPS13-like_C"/>
</dbReference>
<feature type="compositionally biased region" description="Low complexity" evidence="5">
    <location>
        <begin position="1591"/>
        <end position="1604"/>
    </location>
</feature>
<dbReference type="InterPro" id="IPR026847">
    <property type="entry name" value="VPS13"/>
</dbReference>
<gene>
    <name evidence="9" type="ORF">X777_04903</name>
</gene>
<evidence type="ECO:0000256" key="5">
    <source>
        <dbReference type="SAM" id="MobiDB-lite"/>
    </source>
</evidence>
<comment type="similarity">
    <text evidence="1">Belongs to the VPS13 family.</text>
</comment>
<dbReference type="GO" id="GO:0006623">
    <property type="term" value="P:protein targeting to vacuole"/>
    <property type="evidence" value="ECO:0007669"/>
    <property type="project" value="TreeGrafter"/>
</dbReference>
<evidence type="ECO:0000313" key="10">
    <source>
        <dbReference type="Proteomes" id="UP000053097"/>
    </source>
</evidence>
<evidence type="ECO:0000259" key="6">
    <source>
        <dbReference type="Pfam" id="PF12624"/>
    </source>
</evidence>
<feature type="coiled-coil region" evidence="4">
    <location>
        <begin position="110"/>
        <end position="140"/>
    </location>
</feature>
<feature type="domain" description="Intermembrane lipid transfer protein VPS13-like C-terminal" evidence="8">
    <location>
        <begin position="3804"/>
        <end position="3908"/>
    </location>
</feature>
<dbReference type="EMBL" id="KK107238">
    <property type="protein sequence ID" value="EZA54619.1"/>
    <property type="molecule type" value="Genomic_DNA"/>
</dbReference>
<name>A0A026WHS8_OOCBI</name>
<dbReference type="GO" id="GO:0006869">
    <property type="term" value="P:lipid transport"/>
    <property type="evidence" value="ECO:0007669"/>
    <property type="project" value="UniProtKB-KW"/>
</dbReference>
<evidence type="ECO:0000259" key="8">
    <source>
        <dbReference type="Pfam" id="PF25037"/>
    </source>
</evidence>
<proteinExistence type="inferred from homology"/>
<evidence type="ECO:0000256" key="2">
    <source>
        <dbReference type="ARBA" id="ARBA00022448"/>
    </source>
</evidence>
<dbReference type="OMA" id="SGWRPIR"/>
<feature type="domain" description="Chorein N-terminal" evidence="6">
    <location>
        <begin position="17"/>
        <end position="1128"/>
    </location>
</feature>
<keyword evidence="10" id="KW-1185">Reference proteome</keyword>
<sequence>MSNRGRDDCITVQEGKSIIAELLNKVLGEYIQNLDYTQLKVSLWGGDLVLNDLLIKESALDVLDLPVRLEYGRLGKLILKIPFKDMWNGQIDAIVEELFILVVPTSQVAYNEEKETKAQLETKRAELERVEKRKQLADIKCNYLHLLETQIFIETQEKLDDSMVEKLVARMIKNIHVEIKRIHVRYEDHVTFKEHPFSVGFTLNTFILESCTDSWETTGNLKDMYAIPQIFKLCGLDGLAAYLNTGLEQYSKSPQSSYSTLFCSGIATMDYTPPGYQYMLGPINIKSKLRLNPKPESDGSNYTIPKVWLDLEMQKLRIGLTKRQYQTLVRLGEGLDQARKAAPYRKYRPNVPYRGHYKEWWRFAYTCVLEETVRRCRRNWDWDHMKQHRDTCRAYAEAYQTKLTTKKLAKEIEEQLTHCEKKLDIFNLVIIRQQIEMEVERLAEREKSLKAQRGWFGFLWTSSQAEETKELNSAAAIMRRFEEAMTPQEKEKLYRAIDYQENSTPAHYPETYEMIDTHFFLHGLQISLLDTDKKHPCVLDLQLHGVRVGFKSRPSANAIRVTASISDMKLLGATQDDRVPSLFNPGHGSSDSALLSVSYEKNPIDKLCGDRVIVNSRSVDIIYDAQTIIELVNLFKIQDPSTLNQLQSAAAEQLEGLKEMSALGLEYAIQKHSVLDIQVDMQASQLIVPYGGFYEDSKALIVVNLGSLKMQSLQEEKTEMSGVTVKQLVSMGKSEEEVLSHLRAHSYDKFVLKIVNFQVLVTLPDEEWRTALAGTESALTLLHPTSLEIQFHKCLVTDDPLLPKLRLIGHLPSVAVNITDVRLLQALSIAQSIPVPEEEKPAEGQRISLSKSVSQLSLKELGTTISSIANKKQQETDPAPMKQTIDLEMKFEMKELTLSVFKQQDDNVSEFIRYIPFRFQVLQLEADMLQRTYDQEIKLRLGGVQIRQRHEDQEIFMVNTPMSAGRDEYLITVKYVNVNKRSPEFVTRHGSVVKFLQLEFTSLDTLLHQEALIELLRFSTYIQDRMDSLGGAQKREVERRRPTQLASIQEETSGFLKEQLQRQRLRPTGRRRRQTVECIDLKVTANISSINLKISSAARDITALYVEGIHSSFLSKSSYLQTNVELSNISIKDLNPASMYKDIITVEGNESLQVKVVMYNIEHWETDKNNMSVSLTMGCHRIVFLNAFVGSVMNFLNNFQTAQKAIKDASAAAAEAAKTNIKDVQESASRIELNINIKAPVVYVPMNSKSEHSLMLDMGNLKVCNSFKKLEATNEQTGEYPIVDDMRIDLQNLKLSRVRQNVEKFTSENEVLLLEPVTFSLLMKRNLSTAWFTSIPDIDMSGRMNKINLLLSKEDYATILKVLEQNLSETFEDPKPVQAVPSTVKPEPSGELQMQPAYKYEVDTSREQPPTDTQEQLHGHTSIKFEFIMDSLVINLFTGGSRLLQSQTSPLRLPENGLARFSLTHFAVKGRVFADGLLATSILLMNCTLDDTRPSREGSLVRIMERTSNVSTAVSAENSDAKYGSRSMLDVTVRQSPNDTFADVRVFSFSIIVSLDYLMKIKDFFDVDTANKTTAHPSRSEGAMVTKKKQQPAQSQPQPTTSTPKMLTVNVHVEKPDIILLENMDDINSNCIVLNTELLLKVRIMGEHQVITGSIKDLSLLTGIYNPAKRADWIYQVLRPCSISVAGSTPEGKGLHLEVRCTDIHISVSPGVIEILSKVIHTVTKKEEEDKEIIKPEPNYEGLWIITPFEENDYWFLKTEVAMEALEEYTYPEDEVAAAYKPELAIVSAPTILLTLEAGVGNKTLPMLLLHVGFQSNVNDWSTKTMSMDSTMSVIMAYYNSRLALWEPLIEPIESFDNGKRISTPWELKTKIQFNDILLDSRGASAVSPSSDSELEELHQSTKMSIDVTSSDNLEITVTKTCVDVLNQLGQAFSSAMDTNRKGPTRKMAPYLLKNETGLAMILDLEHSLFKIFEDGSRIRDHSDTYMEVILETGASIELAPKTSKLDARVLEHLKAETVKDSEDSKFAVSFKGIQGKLAIPVLKADKRFFSLKHRKEGSEEWGIVSDVIVEEGSTIVTLRSILQVHNHFAQPISVYYMTKRGNEVECVGTVAPDEKLNLPLDAVYTPTNIYWLFFSVDGYMVSVEPFIWKDLQKTVSMTKLLKCEARSKQDVTEPFYIQVDIFLAVGEIEQVYFENTTRHTMASTVYNVHLYPSAYLKNFLPIDIIICLPDSVQEHLLEASASLQLPTIDPAKSSIIIKLPNYLEKDWSCRGEIMANPPEFAVWSFESFDSAQKVVMDLGMHTSHKHGSIIMELYCPFWMLNKTGLMLSYRKSSKGGKEHSSPIKKFVSAMKPHQQRARYRKRKTRAVMHLFYFNTINFAILVLVLLRETRLCCETTDDYLNVLYHPEHFKGPILFSFRSKAFFGKKKAMIRVEDGEWSDKFSIDVAGSQGVVACKYNGMTYQIGVHNQLTYNSLTKQITFTPYYILINNADFLIECQEGDRPADPTIKVPPGECAALWPRTEHENKTLKAKVTGQPEKTAAFIYTDSHTTLLKLDNKYGGINVDVQMNEGGVYISMSGYSSGNAPALIINHTPHTINFWEKGSINVRSVQSYNRMFYTWENPAGSRQLIWEDSNGKEIENKLRKDNLGAFQLPDIDQELYYVSFLDGTQRVLLFTPNLKIAEDCQLAGDLEIIDQEITLNIHGIGFSLVNNITKSELLYMCIASSGIIWETRKSLGGRWRALNAKEVNAIEEGYQRYIKELQIGKDADYRVMLEPKLMVDYLNMEMLRPHRRYMRRTFQTGLWLQYRTSAHQVQLHAKINKLQIDNQLSECVFPVILAPVPPPKSVTQSTVMKPFAELSMVKRLLEHSTVQQFRYFKVLIQEFHIKVDIIFINAIMGLFEADEINDAEESALFRKDMKLVNEPLMYHVSLITTAEQKNFFDLLHFSPLKIHISFSIAGSGGGPSALPQVLNVLLQGIGVTLTDINDIVFKQRSLIGVILLARRLAYFERSYVFMTHKQLISEASTHYAGQAIKQAYVLVLGLDVIGNPYGLVIGTMKGIEDLFYEPFQGAIQGPGEFAEGLFLGVRSMLGHTVGGMAGAVSKITGAMGKGIAALTFDKDYQRKRQEQLNKQPANLQEGLARSGKGLVMGVVDGVTGVVMKPISGAKEEGVEGFFKGFGKGVVGLVTRPTAGVIDFASGSFGAVRRATELNEEVKRVRSPRFLQPDSLVRPYIKNEADGNKILMELEKGKYANTDVYFYHMYLHKDVLLLTDKRLSYVEHSDLFGGWRVEWTHTWSEFSGSPKIVEKGVQIFIKDASRKKKLGGLFGNADQSKILLIADHNIKEYSDIQCNFEYRKEKKNEEETKLLYFPNASRAISYNFYAHRTFQTGLWLQYRTSAHQVQLHAKINKLQIDNQLSECVFPVILAPVPPPKSVTQSTVMKPFAELSMVKRLLEHSTVQQFRYFKVLIQEFHIKVDIIFINAIMGLFEADEINDAEESALFRKDMKLVNEPLMYHVSLITTAEQKNFFDLLHFSPLKIHISFSIAGSGGGPSALPQVLNVLLQGIGVTLTDINDIVFKQRSLIGVILLARRLAYFERSYVFMTHKQLISEASTHYAGQAIKQAYVLVLGLDVIGNPYGLVIGTMKGIEDLFYEPFQGAIQGPGEFAEGLFLGVRSMLGHTVGGMAGAVSKITGAMGKGIAALTFDKDYQRKRQEQLNKQPANLQEGLARSGKGLVMGVVDGVTGVVMKPISGAKEEGVEGFFKGFGKGVVGLVTRPTAGVIDFASGSFGAVRRATELNEEVKRVRSPRFLQPDSLVRPYIKNEADGNKILMELEKGKYANTDVYFYHMYLHKDVLLLTDKRLSYVEHSDLFGGWRVEWTHTWSEFSGSPKIVEKGVQIFIKDASRKKKLGGLFGNADQSKILLIADHNIKELLCSKIQEQINQYGV</sequence>